<dbReference type="Pfam" id="PF19097">
    <property type="entry name" value="Snu56_snRNP"/>
    <property type="match status" value="1"/>
</dbReference>
<feature type="compositionally biased region" description="Polar residues" evidence="1">
    <location>
        <begin position="286"/>
        <end position="296"/>
    </location>
</feature>
<dbReference type="GO" id="GO:0003729">
    <property type="term" value="F:mRNA binding"/>
    <property type="evidence" value="ECO:0007669"/>
    <property type="project" value="InterPro"/>
</dbReference>
<dbReference type="EMBL" id="LT598464">
    <property type="protein sequence ID" value="SCU81098.1"/>
    <property type="molecule type" value="Genomic_DNA"/>
</dbReference>
<dbReference type="Proteomes" id="UP000191024">
    <property type="component" value="Chromosome B"/>
</dbReference>
<dbReference type="AlphaFoldDB" id="A0A1G4IW29"/>
<gene>
    <name evidence="2" type="ORF">LAMI_0B04808G</name>
</gene>
<dbReference type="GO" id="GO:0000398">
    <property type="term" value="P:mRNA splicing, via spliceosome"/>
    <property type="evidence" value="ECO:0007669"/>
    <property type="project" value="InterPro"/>
</dbReference>
<evidence type="ECO:0000313" key="3">
    <source>
        <dbReference type="Proteomes" id="UP000191024"/>
    </source>
</evidence>
<reference evidence="2 3" key="1">
    <citation type="submission" date="2016-03" db="EMBL/GenBank/DDBJ databases">
        <authorList>
            <person name="Devillers H."/>
        </authorList>
    </citation>
    <scope>NUCLEOTIDE SEQUENCE [LARGE SCALE GENOMIC DNA]</scope>
    <source>
        <strain evidence="2">CBS 11717</strain>
    </source>
</reference>
<dbReference type="OrthoDB" id="4034976at2759"/>
<dbReference type="STRING" id="1230905.A0A1G4IW29"/>
<keyword evidence="3" id="KW-1185">Reference proteome</keyword>
<evidence type="ECO:0000256" key="1">
    <source>
        <dbReference type="SAM" id="MobiDB-lite"/>
    </source>
</evidence>
<proteinExistence type="predicted"/>
<sequence length="449" mass="50138">MAPKRKPKNQITKPNYKLQRPGLLDSASIATVYRGLTRKIQKRTPLRNAQLFIPLSATLADIIDETQFSGLQTGVLQTRKTPDHEQAFLSFSNFNPLECAYVLSFLFYNGSRQCARDSKDHWTVPKGAHLRGSFYVYKSCDVSPETSTMKPKKSVLDSARAHYQINVSEVSDVAHFKEVYVSGLGLLDFMQATMELIERLRFRSCPSHLSELFGMKLAEKSSLAAVKINEIPFIAKGLLIDTSDVAKTNADVLEKSRVALNKFAQDLTSTELKSETPALADAKGTSARNAHDNQPNQRKHARTTNQNASNAIPRDTTSHRGNSPGFLSQEQINHYCIATIKASVDLVKTKSSYQILKTYIKYPRQFYLDLLYDNLDRMRASTNCNIVVLNLSNVHEAGPWLDSLNTSKYTEVKSSPHPNTTRVVSIGGIGEHIVQALQMLLELLNKDGS</sequence>
<evidence type="ECO:0000313" key="2">
    <source>
        <dbReference type="EMBL" id="SCU81098.1"/>
    </source>
</evidence>
<protein>
    <submittedName>
        <fullName evidence="2">LAMI_0B04808g1_1</fullName>
    </submittedName>
</protein>
<dbReference type="InterPro" id="IPR043954">
    <property type="entry name" value="Snu56_snRNP"/>
</dbReference>
<feature type="region of interest" description="Disordered" evidence="1">
    <location>
        <begin position="274"/>
        <end position="325"/>
    </location>
</feature>
<name>A0A1G4IW29_9SACH</name>
<organism evidence="2 3">
    <name type="scientific">Lachancea mirantina</name>
    <dbReference type="NCBI Taxonomy" id="1230905"/>
    <lineage>
        <taxon>Eukaryota</taxon>
        <taxon>Fungi</taxon>
        <taxon>Dikarya</taxon>
        <taxon>Ascomycota</taxon>
        <taxon>Saccharomycotina</taxon>
        <taxon>Saccharomycetes</taxon>
        <taxon>Saccharomycetales</taxon>
        <taxon>Saccharomycetaceae</taxon>
        <taxon>Lachancea</taxon>
    </lineage>
</organism>
<accession>A0A1G4IW29</accession>